<feature type="transmembrane region" description="Helical" evidence="1">
    <location>
        <begin position="34"/>
        <end position="50"/>
    </location>
</feature>
<proteinExistence type="predicted"/>
<reference evidence="2" key="1">
    <citation type="journal article" date="2020" name="Nature">
        <title>Giant virus diversity and host interactions through global metagenomics.</title>
        <authorList>
            <person name="Schulz F."/>
            <person name="Roux S."/>
            <person name="Paez-Espino D."/>
            <person name="Jungbluth S."/>
            <person name="Walsh D.A."/>
            <person name="Denef V.J."/>
            <person name="McMahon K.D."/>
            <person name="Konstantinidis K.T."/>
            <person name="Eloe-Fadrosh E.A."/>
            <person name="Kyrpides N.C."/>
            <person name="Woyke T."/>
        </authorList>
    </citation>
    <scope>NUCLEOTIDE SEQUENCE</scope>
    <source>
        <strain evidence="2">GVMAG-M-3300023174-57</strain>
    </source>
</reference>
<keyword evidence="1" id="KW-1133">Transmembrane helix</keyword>
<keyword evidence="1" id="KW-0812">Transmembrane</keyword>
<evidence type="ECO:0000313" key="2">
    <source>
        <dbReference type="EMBL" id="QHT19244.1"/>
    </source>
</evidence>
<sequence>MGTQRDMNLLIPILAFVLFLTSVAFATAASMAPLVLLVSSTVLLAYAYYMNQSQFKTDYKNSTWQNGLRPMAPFVMVGLVILLAYGAFAMTSTSTGPMLGGRGRGRN</sequence>
<dbReference type="EMBL" id="MN739664">
    <property type="protein sequence ID" value="QHT19244.1"/>
    <property type="molecule type" value="Genomic_DNA"/>
</dbReference>
<name>A0A6C0DRW3_9ZZZZ</name>
<dbReference type="AlphaFoldDB" id="A0A6C0DRW3"/>
<evidence type="ECO:0000256" key="1">
    <source>
        <dbReference type="SAM" id="Phobius"/>
    </source>
</evidence>
<feature type="transmembrane region" description="Helical" evidence="1">
    <location>
        <begin position="71"/>
        <end position="90"/>
    </location>
</feature>
<protein>
    <submittedName>
        <fullName evidence="2">Uncharacterized protein</fullName>
    </submittedName>
</protein>
<keyword evidence="1" id="KW-0472">Membrane</keyword>
<organism evidence="2">
    <name type="scientific">viral metagenome</name>
    <dbReference type="NCBI Taxonomy" id="1070528"/>
    <lineage>
        <taxon>unclassified sequences</taxon>
        <taxon>metagenomes</taxon>
        <taxon>organismal metagenomes</taxon>
    </lineage>
</organism>
<accession>A0A6C0DRW3</accession>